<dbReference type="RefSeq" id="WP_206330218.1">
    <property type="nucleotide sequence ID" value="NZ_JAATER010000802.1"/>
</dbReference>
<evidence type="ECO:0000259" key="1">
    <source>
        <dbReference type="Pfam" id="PF13460"/>
    </source>
</evidence>
<dbReference type="PANTHER" id="PTHR43355">
    <property type="entry name" value="FLAVIN REDUCTASE (NADPH)"/>
    <property type="match status" value="1"/>
</dbReference>
<dbReference type="Pfam" id="PF13460">
    <property type="entry name" value="NAD_binding_10"/>
    <property type="match status" value="1"/>
</dbReference>
<dbReference type="PANTHER" id="PTHR43355:SF2">
    <property type="entry name" value="FLAVIN REDUCTASE (NADPH)"/>
    <property type="match status" value="1"/>
</dbReference>
<evidence type="ECO:0000313" key="2">
    <source>
        <dbReference type="EMBL" id="MCQ8773663.1"/>
    </source>
</evidence>
<dbReference type="InterPro" id="IPR036291">
    <property type="entry name" value="NAD(P)-bd_dom_sf"/>
</dbReference>
<proteinExistence type="predicted"/>
<gene>
    <name evidence="2" type="ORF">NQU55_28465</name>
</gene>
<dbReference type="AlphaFoldDB" id="A0A9X2LLZ3"/>
<organism evidence="2 3">
    <name type="scientific">Streptomyces telluris</name>
    <dbReference type="NCBI Taxonomy" id="2720021"/>
    <lineage>
        <taxon>Bacteria</taxon>
        <taxon>Bacillati</taxon>
        <taxon>Actinomycetota</taxon>
        <taxon>Actinomycetes</taxon>
        <taxon>Kitasatosporales</taxon>
        <taxon>Streptomycetaceae</taxon>
        <taxon>Streptomyces</taxon>
    </lineage>
</organism>
<dbReference type="EMBL" id="JANIID010000032">
    <property type="protein sequence ID" value="MCQ8773663.1"/>
    <property type="molecule type" value="Genomic_DNA"/>
</dbReference>
<dbReference type="InterPro" id="IPR016040">
    <property type="entry name" value="NAD(P)-bd_dom"/>
</dbReference>
<dbReference type="Proteomes" id="UP001142374">
    <property type="component" value="Unassembled WGS sequence"/>
</dbReference>
<accession>A0A9X2LLZ3</accession>
<keyword evidence="3" id="KW-1185">Reference proteome</keyword>
<name>A0A9X2LLZ3_9ACTN</name>
<reference evidence="2" key="1">
    <citation type="submission" date="2022-06" db="EMBL/GenBank/DDBJ databases">
        <title>WGS of actinobacteria.</title>
        <authorList>
            <person name="Thawai C."/>
        </authorList>
    </citation>
    <scope>NUCLEOTIDE SEQUENCE</scope>
    <source>
        <strain evidence="2">AA8</strain>
    </source>
</reference>
<dbReference type="SUPFAM" id="SSF51735">
    <property type="entry name" value="NAD(P)-binding Rossmann-fold domains"/>
    <property type="match status" value="1"/>
</dbReference>
<dbReference type="InterPro" id="IPR051606">
    <property type="entry name" value="Polyketide_Oxido-like"/>
</dbReference>
<dbReference type="GO" id="GO:0016646">
    <property type="term" value="F:oxidoreductase activity, acting on the CH-NH group of donors, NAD or NADP as acceptor"/>
    <property type="evidence" value="ECO:0007669"/>
    <property type="project" value="TreeGrafter"/>
</dbReference>
<protein>
    <submittedName>
        <fullName evidence="2">NAD(P)H-binding protein</fullName>
    </submittedName>
</protein>
<comment type="caution">
    <text evidence="2">The sequence shown here is derived from an EMBL/GenBank/DDBJ whole genome shotgun (WGS) entry which is preliminary data.</text>
</comment>
<evidence type="ECO:0000313" key="3">
    <source>
        <dbReference type="Proteomes" id="UP001142374"/>
    </source>
</evidence>
<dbReference type="Gene3D" id="3.40.50.720">
    <property type="entry name" value="NAD(P)-binding Rossmann-like Domain"/>
    <property type="match status" value="1"/>
</dbReference>
<sequence>MSNDIIIFGAGGRVGRAAVAEAVARGHRVTAVVRDPAKHQDLGGDGVAVVQGDVTDPRSVAALAAGHGAVLNASVRLDIGSEEYFTAAANALIAGLAEAGVRRLLTMGIATTLETAPGVRVMDGPEFPEVWRAFAQGHVAEYELLSTAGPDLDWLMVVPPLDLNADAESTGGYRTAVGTVLDGPGRISHADLAIAVLDEMETPRHSRVQLAVTAAAATTRGLARAKTAEPTA</sequence>
<feature type="domain" description="NAD(P)-binding" evidence="1">
    <location>
        <begin position="9"/>
        <end position="202"/>
    </location>
</feature>